<organism evidence="1 2">
    <name type="scientific">Catenuloplanes atrovinosus</name>
    <dbReference type="NCBI Taxonomy" id="137266"/>
    <lineage>
        <taxon>Bacteria</taxon>
        <taxon>Bacillati</taxon>
        <taxon>Actinomycetota</taxon>
        <taxon>Actinomycetes</taxon>
        <taxon>Micromonosporales</taxon>
        <taxon>Micromonosporaceae</taxon>
        <taxon>Catenuloplanes</taxon>
    </lineage>
</organism>
<gene>
    <name evidence="1" type="ORF">J2S41_001034</name>
</gene>
<name>A0AAE4C777_9ACTN</name>
<evidence type="ECO:0008006" key="3">
    <source>
        <dbReference type="Google" id="ProtNLM"/>
    </source>
</evidence>
<dbReference type="RefSeq" id="WP_310363704.1">
    <property type="nucleotide sequence ID" value="NZ_JAVDYB010000001.1"/>
</dbReference>
<protein>
    <recommendedName>
        <fullName evidence="3">WXG100 family type VII secretion target</fullName>
    </recommendedName>
</protein>
<keyword evidence="2" id="KW-1185">Reference proteome</keyword>
<comment type="caution">
    <text evidence="1">The sequence shown here is derived from an EMBL/GenBank/DDBJ whole genome shotgun (WGS) entry which is preliminary data.</text>
</comment>
<reference evidence="1" key="1">
    <citation type="submission" date="2023-07" db="EMBL/GenBank/DDBJ databases">
        <title>Sequencing the genomes of 1000 actinobacteria strains.</title>
        <authorList>
            <person name="Klenk H.-P."/>
        </authorList>
    </citation>
    <scope>NUCLEOTIDE SEQUENCE</scope>
    <source>
        <strain evidence="1">DSM 44707</strain>
    </source>
</reference>
<dbReference type="Proteomes" id="UP001183643">
    <property type="component" value="Unassembled WGS sequence"/>
</dbReference>
<accession>A0AAE4C777</accession>
<proteinExistence type="predicted"/>
<dbReference type="EMBL" id="JAVDYB010000001">
    <property type="protein sequence ID" value="MDR7274256.1"/>
    <property type="molecule type" value="Genomic_DNA"/>
</dbReference>
<dbReference type="AlphaFoldDB" id="A0AAE4C777"/>
<evidence type="ECO:0000313" key="2">
    <source>
        <dbReference type="Proteomes" id="UP001183643"/>
    </source>
</evidence>
<evidence type="ECO:0000313" key="1">
    <source>
        <dbReference type="EMBL" id="MDR7274256.1"/>
    </source>
</evidence>
<sequence>MSEATPDADLAEVGATINALAADVAERLAALRDQLEPTREQWTGGRVYLGPADEWTIAVDGLFGPSGVLNMINNAMNVTPPDFPAAGWGDAPAGGRVAG</sequence>